<dbReference type="Proteomes" id="UP000067711">
    <property type="component" value="Chromosome 1"/>
</dbReference>
<dbReference type="EMBL" id="CP013389">
    <property type="protein sequence ID" value="AOJ10338.1"/>
    <property type="molecule type" value="Genomic_DNA"/>
</dbReference>
<accession>A0A1B4G344</accession>
<proteinExistence type="predicted"/>
<organism evidence="1 2">
    <name type="scientific">Burkholderia mayonis</name>
    <dbReference type="NCBI Taxonomy" id="1385591"/>
    <lineage>
        <taxon>Bacteria</taxon>
        <taxon>Pseudomonadati</taxon>
        <taxon>Pseudomonadota</taxon>
        <taxon>Betaproteobacteria</taxon>
        <taxon>Burkholderiales</taxon>
        <taxon>Burkholderiaceae</taxon>
        <taxon>Burkholderia</taxon>
        <taxon>pseudomallei group</taxon>
    </lineage>
</organism>
<reference evidence="1 2" key="1">
    <citation type="submission" date="2015-12" db="EMBL/GenBank/DDBJ databases">
        <title>Diversity of Burkholderia near neighbor genomes.</title>
        <authorList>
            <person name="Sahl J."/>
            <person name="Wagner D."/>
            <person name="Keim P."/>
        </authorList>
    </citation>
    <scope>NUCLEOTIDE SEQUENCE [LARGE SCALE GENOMIC DNA]</scope>
    <source>
        <strain evidence="1 2">BDU8</strain>
    </source>
</reference>
<sequence>MTTTKIRLCEAVLTGTPALVYGPVPAGSVVTPQAASAWNPASASGPVAVDVFIVPSGGSATDATHVGHVSVGVGRTGLLVELLNQALSPGDELYASGNGCTLTASGNMISN</sequence>
<dbReference type="RefSeq" id="WP_066489769.1">
    <property type="nucleotide sequence ID" value="NZ_CP013389.1"/>
</dbReference>
<evidence type="ECO:0000313" key="2">
    <source>
        <dbReference type="Proteomes" id="UP000067711"/>
    </source>
</evidence>
<dbReference type="AlphaFoldDB" id="A0A1B4G344"/>
<protein>
    <submittedName>
        <fullName evidence="1">Uncharacterized protein</fullName>
    </submittedName>
</protein>
<evidence type="ECO:0000313" key="1">
    <source>
        <dbReference type="EMBL" id="AOJ10338.1"/>
    </source>
</evidence>
<gene>
    <name evidence="1" type="ORF">WS71_24320</name>
</gene>
<name>A0A1B4G344_9BURK</name>